<feature type="region of interest" description="Disordered" evidence="7">
    <location>
        <begin position="1"/>
        <end position="22"/>
    </location>
</feature>
<dbReference type="GO" id="GO:0051539">
    <property type="term" value="F:4 iron, 4 sulfur cluster binding"/>
    <property type="evidence" value="ECO:0007669"/>
    <property type="project" value="UniProtKB-KW"/>
</dbReference>
<dbReference type="InterPro" id="IPR051684">
    <property type="entry name" value="Electron_Trans/Redox"/>
</dbReference>
<dbReference type="Pfam" id="PF12801">
    <property type="entry name" value="Fer4_5"/>
    <property type="match status" value="1"/>
</dbReference>
<evidence type="ECO:0000256" key="7">
    <source>
        <dbReference type="SAM" id="MobiDB-lite"/>
    </source>
</evidence>
<feature type="transmembrane region" description="Helical" evidence="8">
    <location>
        <begin position="76"/>
        <end position="98"/>
    </location>
</feature>
<evidence type="ECO:0000256" key="6">
    <source>
        <dbReference type="ARBA" id="ARBA00023014"/>
    </source>
</evidence>
<name>A0A0S1AYC4_9GAMM</name>
<dbReference type="PATRIC" id="fig|128780.6.peg.1446"/>
<keyword evidence="11" id="KW-1185">Reference proteome</keyword>
<evidence type="ECO:0000256" key="1">
    <source>
        <dbReference type="ARBA" id="ARBA00022448"/>
    </source>
</evidence>
<feature type="transmembrane region" description="Helical" evidence="8">
    <location>
        <begin position="349"/>
        <end position="369"/>
    </location>
</feature>
<sequence>MSSIQRPGYSATAHPAAPTRRAPVQRRHVAQWLVLALMLGLFYGVPWLRWHDAPLLLFDIEARRIHFFGLGLRTDAIVPLLWLALAGLAALCLVTSLYGRLWCAYACPQTVLTRLHRAVRRLTTLNGRAGGRTEPVLRHALWAAVSLWTGITFVGYFSPIGGLVGGLPAFELGGWKVFWIAFYALATWANVLFLHEQVCTYLCPYGRVQPWLTDAFTPSIHYDARRGEPRGARAAGGGSVMQRARGLLDPVTARDYVFRAAHPASAGPRPTFSDAHLGDCTDCDACVRACPIGLDIRNGRNDSCIECNACTDACDDTMARNGFPAGLILRTSIARIEQRPPATFRARPLLFGALTALFLVLAITGLLAAS</sequence>
<evidence type="ECO:0000313" key="10">
    <source>
        <dbReference type="EMBL" id="ALJ27836.1"/>
    </source>
</evidence>
<accession>A0A0S1AYC4</accession>
<keyword evidence="2" id="KW-0004">4Fe-4S</keyword>
<dbReference type="RefSeq" id="WP_152985116.1">
    <property type="nucleotide sequence ID" value="NZ_CP043570.1"/>
</dbReference>
<keyword evidence="3" id="KW-0479">Metal-binding</keyword>
<evidence type="ECO:0000256" key="8">
    <source>
        <dbReference type="SAM" id="Phobius"/>
    </source>
</evidence>
<feature type="transmembrane region" description="Helical" evidence="8">
    <location>
        <begin position="29"/>
        <end position="48"/>
    </location>
</feature>
<feature type="domain" description="4Fe-4S ferredoxin-type" evidence="9">
    <location>
        <begin position="268"/>
        <end position="299"/>
    </location>
</feature>
<dbReference type="InterPro" id="IPR017896">
    <property type="entry name" value="4Fe4S_Fe-S-bd"/>
</dbReference>
<evidence type="ECO:0000256" key="3">
    <source>
        <dbReference type="ARBA" id="ARBA00022723"/>
    </source>
</evidence>
<feature type="transmembrane region" description="Helical" evidence="8">
    <location>
        <begin position="140"/>
        <end position="157"/>
    </location>
</feature>
<dbReference type="PROSITE" id="PS00198">
    <property type="entry name" value="4FE4S_FER_1"/>
    <property type="match status" value="1"/>
</dbReference>
<reference evidence="10 11" key="1">
    <citation type="journal article" date="2015" name="Genome Announc.">
        <title>Complete Genome Sequencing of Stenotrophomonas acidaminiphila ZAC14D2_NAIMI4_2, a Multidrug-Resistant Strain Isolated from Sediments of a Polluted River in Mexico, Uncovers New Antibiotic Resistance Genes and a Novel Class-II Lasso Peptide Biosynthesis Gene Cluster.</title>
        <authorList>
            <person name="Vinuesa P."/>
            <person name="Ochoa-Sanchez L.E."/>
        </authorList>
    </citation>
    <scope>NUCLEOTIDE SEQUENCE [LARGE SCALE GENOMIC DNA]</scope>
    <source>
        <strain evidence="10 11">ZAC14D2_NAIMI4_2</strain>
    </source>
</reference>
<gene>
    <name evidence="10" type="ORF">AOT14_14360</name>
</gene>
<keyword evidence="4" id="KW-0249">Electron transport</keyword>
<evidence type="ECO:0000256" key="4">
    <source>
        <dbReference type="ARBA" id="ARBA00022982"/>
    </source>
</evidence>
<keyword evidence="8" id="KW-0472">Membrane</keyword>
<keyword evidence="1" id="KW-0813">Transport</keyword>
<keyword evidence="6" id="KW-0411">Iron-sulfur</keyword>
<dbReference type="PROSITE" id="PS51379">
    <property type="entry name" value="4FE4S_FER_2"/>
    <property type="match status" value="1"/>
</dbReference>
<dbReference type="GO" id="GO:0046872">
    <property type="term" value="F:metal ion binding"/>
    <property type="evidence" value="ECO:0007669"/>
    <property type="project" value="UniProtKB-KW"/>
</dbReference>
<dbReference type="GO" id="GO:0005886">
    <property type="term" value="C:plasma membrane"/>
    <property type="evidence" value="ECO:0007669"/>
    <property type="project" value="TreeGrafter"/>
</dbReference>
<protein>
    <submittedName>
        <fullName evidence="10">Transmembrane ferredoxin</fullName>
    </submittedName>
</protein>
<feature type="compositionally biased region" description="Low complexity" evidence="7">
    <location>
        <begin position="11"/>
        <end position="22"/>
    </location>
</feature>
<dbReference type="EMBL" id="CP012900">
    <property type="protein sequence ID" value="ALJ27836.1"/>
    <property type="molecule type" value="Genomic_DNA"/>
</dbReference>
<dbReference type="Proteomes" id="UP000061010">
    <property type="component" value="Chromosome"/>
</dbReference>
<feature type="transmembrane region" description="Helical" evidence="8">
    <location>
        <begin position="177"/>
        <end position="194"/>
    </location>
</feature>
<dbReference type="PANTHER" id="PTHR30176">
    <property type="entry name" value="FERREDOXIN-TYPE PROTEIN NAPH"/>
    <property type="match status" value="1"/>
</dbReference>
<evidence type="ECO:0000256" key="2">
    <source>
        <dbReference type="ARBA" id="ARBA00022485"/>
    </source>
</evidence>
<evidence type="ECO:0000259" key="9">
    <source>
        <dbReference type="PROSITE" id="PS51379"/>
    </source>
</evidence>
<dbReference type="SUPFAM" id="SSF54862">
    <property type="entry name" value="4Fe-4S ferredoxins"/>
    <property type="match status" value="1"/>
</dbReference>
<keyword evidence="8 10" id="KW-0812">Transmembrane</keyword>
<keyword evidence="8" id="KW-1133">Transmembrane helix</keyword>
<dbReference type="Pfam" id="PF13746">
    <property type="entry name" value="Fer4_18"/>
    <property type="match status" value="2"/>
</dbReference>
<evidence type="ECO:0000256" key="5">
    <source>
        <dbReference type="ARBA" id="ARBA00023004"/>
    </source>
</evidence>
<evidence type="ECO:0000313" key="11">
    <source>
        <dbReference type="Proteomes" id="UP000061010"/>
    </source>
</evidence>
<organism evidence="10 11">
    <name type="scientific">Stenotrophomonas acidaminiphila</name>
    <dbReference type="NCBI Taxonomy" id="128780"/>
    <lineage>
        <taxon>Bacteria</taxon>
        <taxon>Pseudomonadati</taxon>
        <taxon>Pseudomonadota</taxon>
        <taxon>Gammaproteobacteria</taxon>
        <taxon>Lysobacterales</taxon>
        <taxon>Lysobacteraceae</taxon>
        <taxon>Stenotrophomonas</taxon>
    </lineage>
</organism>
<dbReference type="KEGG" id="sacz:AOT14_14360"/>
<keyword evidence="5" id="KW-0408">Iron</keyword>
<proteinExistence type="predicted"/>
<dbReference type="InterPro" id="IPR017900">
    <property type="entry name" value="4Fe4S_Fe_S_CS"/>
</dbReference>
<dbReference type="AlphaFoldDB" id="A0A0S1AYC4"/>
<dbReference type="PANTHER" id="PTHR30176:SF3">
    <property type="entry name" value="FERREDOXIN-TYPE PROTEIN NAPH"/>
    <property type="match status" value="1"/>
</dbReference>